<dbReference type="PANTHER" id="PTHR47894">
    <property type="entry name" value="HTH-TYPE TRANSCRIPTIONAL REGULATOR GADX"/>
    <property type="match status" value="1"/>
</dbReference>
<dbReference type="Gene3D" id="1.10.10.60">
    <property type="entry name" value="Homeodomain-like"/>
    <property type="match status" value="1"/>
</dbReference>
<evidence type="ECO:0000256" key="2">
    <source>
        <dbReference type="ARBA" id="ARBA00023125"/>
    </source>
</evidence>
<dbReference type="InterPro" id="IPR018060">
    <property type="entry name" value="HTH_AraC"/>
</dbReference>
<name>A0A2W5KC61_ANCNO</name>
<evidence type="ECO:0000259" key="4">
    <source>
        <dbReference type="PROSITE" id="PS01124"/>
    </source>
</evidence>
<organism evidence="5 6">
    <name type="scientific">Ancylobacter novellus</name>
    <name type="common">Thiobacillus novellus</name>
    <dbReference type="NCBI Taxonomy" id="921"/>
    <lineage>
        <taxon>Bacteria</taxon>
        <taxon>Pseudomonadati</taxon>
        <taxon>Pseudomonadota</taxon>
        <taxon>Alphaproteobacteria</taxon>
        <taxon>Hyphomicrobiales</taxon>
        <taxon>Xanthobacteraceae</taxon>
        <taxon>Ancylobacter</taxon>
    </lineage>
</organism>
<dbReference type="SMART" id="SM00342">
    <property type="entry name" value="HTH_ARAC"/>
    <property type="match status" value="1"/>
</dbReference>
<proteinExistence type="predicted"/>
<dbReference type="Pfam" id="PF12625">
    <property type="entry name" value="Arabinose_bd"/>
    <property type="match status" value="1"/>
</dbReference>
<keyword evidence="1" id="KW-0805">Transcription regulation</keyword>
<sequence>MTLALTRASTMGPVVEAVEEAGGSARRLFRDADLPIALLERPDAIILLKDQFRLVERAARLIGDDALPARLSLRAGLDGLGPYGRRILSFPDLGAALSLAYLEYGRLLQAATLTELRFRDGMAVWSYEITAPLTLGRQKNELLALGYMLTLVRKFAGPRWCPGHIEIPGSLAGKAQIEQAFRSEIHVGPKAALVFPVSWLECPAPDVPPVEDRSIDVPAEDDLPEVVRLMIGLERDAGRFGVAAVAARLGMTRRTLQRKLSRSGRTFSALSTESDLDASKDMLSSGRSVTETAIRLGYQDVAHFSRAFCRWTGAPPSLWRRSI</sequence>
<dbReference type="Pfam" id="PF12833">
    <property type="entry name" value="HTH_18"/>
    <property type="match status" value="1"/>
</dbReference>
<protein>
    <submittedName>
        <fullName evidence="5">AraC family transcriptional regulator</fullName>
    </submittedName>
</protein>
<dbReference type="GO" id="GO:0005829">
    <property type="term" value="C:cytosol"/>
    <property type="evidence" value="ECO:0007669"/>
    <property type="project" value="TreeGrafter"/>
</dbReference>
<evidence type="ECO:0000313" key="6">
    <source>
        <dbReference type="Proteomes" id="UP000249577"/>
    </source>
</evidence>
<evidence type="ECO:0000256" key="1">
    <source>
        <dbReference type="ARBA" id="ARBA00023015"/>
    </source>
</evidence>
<dbReference type="InterPro" id="IPR009057">
    <property type="entry name" value="Homeodomain-like_sf"/>
</dbReference>
<dbReference type="PROSITE" id="PS01124">
    <property type="entry name" value="HTH_ARAC_FAMILY_2"/>
    <property type="match status" value="1"/>
</dbReference>
<accession>A0A2W5KC61</accession>
<dbReference type="EMBL" id="QFPN01000007">
    <property type="protein sequence ID" value="PZQ13609.1"/>
    <property type="molecule type" value="Genomic_DNA"/>
</dbReference>
<comment type="caution">
    <text evidence="5">The sequence shown here is derived from an EMBL/GenBank/DDBJ whole genome shotgun (WGS) entry which is preliminary data.</text>
</comment>
<dbReference type="PANTHER" id="PTHR47894:SF1">
    <property type="entry name" value="HTH-TYPE TRANSCRIPTIONAL REGULATOR VQSM"/>
    <property type="match status" value="1"/>
</dbReference>
<gene>
    <name evidence="5" type="ORF">DI565_13790</name>
</gene>
<dbReference type="SUPFAM" id="SSF46689">
    <property type="entry name" value="Homeodomain-like"/>
    <property type="match status" value="1"/>
</dbReference>
<reference evidence="5 6" key="1">
    <citation type="submission" date="2017-08" db="EMBL/GenBank/DDBJ databases">
        <title>Infants hospitalized years apart are colonized by the same room-sourced microbial strains.</title>
        <authorList>
            <person name="Brooks B."/>
            <person name="Olm M.R."/>
            <person name="Firek B.A."/>
            <person name="Baker R."/>
            <person name="Thomas B.C."/>
            <person name="Morowitz M.J."/>
            <person name="Banfield J.F."/>
        </authorList>
    </citation>
    <scope>NUCLEOTIDE SEQUENCE [LARGE SCALE GENOMIC DNA]</scope>
    <source>
        <strain evidence="5">S2_005_003_R2_43</strain>
    </source>
</reference>
<dbReference type="GO" id="GO:0000976">
    <property type="term" value="F:transcription cis-regulatory region binding"/>
    <property type="evidence" value="ECO:0007669"/>
    <property type="project" value="TreeGrafter"/>
</dbReference>
<dbReference type="InterPro" id="IPR032687">
    <property type="entry name" value="AraC-type_N"/>
</dbReference>
<keyword evidence="3" id="KW-0804">Transcription</keyword>
<evidence type="ECO:0000313" key="5">
    <source>
        <dbReference type="EMBL" id="PZQ13609.1"/>
    </source>
</evidence>
<evidence type="ECO:0000256" key="3">
    <source>
        <dbReference type="ARBA" id="ARBA00023163"/>
    </source>
</evidence>
<dbReference type="Proteomes" id="UP000249577">
    <property type="component" value="Unassembled WGS sequence"/>
</dbReference>
<dbReference type="AlphaFoldDB" id="A0A2W5KC61"/>
<feature type="domain" description="HTH araC/xylS-type" evidence="4">
    <location>
        <begin position="227"/>
        <end position="322"/>
    </location>
</feature>
<dbReference type="GO" id="GO:0003700">
    <property type="term" value="F:DNA-binding transcription factor activity"/>
    <property type="evidence" value="ECO:0007669"/>
    <property type="project" value="InterPro"/>
</dbReference>
<keyword evidence="2" id="KW-0238">DNA-binding</keyword>